<keyword evidence="5" id="KW-1185">Reference proteome</keyword>
<dbReference type="EMBL" id="AYRZ02000006">
    <property type="protein sequence ID" value="PHT80408.1"/>
    <property type="molecule type" value="Genomic_DNA"/>
</dbReference>
<dbReference type="InterPro" id="IPR022812">
    <property type="entry name" value="Dynamin"/>
</dbReference>
<evidence type="ECO:0000256" key="2">
    <source>
        <dbReference type="SAM" id="MobiDB-lite"/>
    </source>
</evidence>
<dbReference type="SUPFAM" id="SSF52540">
    <property type="entry name" value="P-loop containing nucleoside triphosphate hydrolases"/>
    <property type="match status" value="1"/>
</dbReference>
<dbReference type="Pfam" id="PF00350">
    <property type="entry name" value="Dynamin_N"/>
    <property type="match status" value="1"/>
</dbReference>
<dbReference type="PANTHER" id="PTHR11566">
    <property type="entry name" value="DYNAMIN"/>
    <property type="match status" value="1"/>
</dbReference>
<name>A0A2G2ZEJ8_CAPAN</name>
<feature type="region of interest" description="Disordered" evidence="2">
    <location>
        <begin position="721"/>
        <end position="743"/>
    </location>
</feature>
<dbReference type="SMART" id="SM00053">
    <property type="entry name" value="DYNc"/>
    <property type="match status" value="1"/>
</dbReference>
<dbReference type="AlphaFoldDB" id="A0A2G2ZEJ8"/>
<dbReference type="InterPro" id="IPR001401">
    <property type="entry name" value="Dynamin_GTPase"/>
</dbReference>
<comment type="caution">
    <text evidence="4">The sequence shown here is derived from an EMBL/GenBank/DDBJ whole genome shotgun (WGS) entry which is preliminary data.</text>
</comment>
<gene>
    <name evidence="4" type="ORF">T459_18460</name>
</gene>
<dbReference type="STRING" id="4072.A0A2G2ZEJ8"/>
<dbReference type="GO" id="GO:0003924">
    <property type="term" value="F:GTPase activity"/>
    <property type="evidence" value="ECO:0000318"/>
    <property type="project" value="GO_Central"/>
</dbReference>
<proteinExistence type="predicted"/>
<dbReference type="Gene3D" id="3.40.50.300">
    <property type="entry name" value="P-loop containing nucleotide triphosphate hydrolases"/>
    <property type="match status" value="1"/>
</dbReference>
<evidence type="ECO:0000313" key="4">
    <source>
        <dbReference type="EMBL" id="PHT80408.1"/>
    </source>
</evidence>
<accession>A0A2G2ZEJ8</accession>
<dbReference type="GO" id="GO:0005874">
    <property type="term" value="C:microtubule"/>
    <property type="evidence" value="ECO:0000318"/>
    <property type="project" value="GO_Central"/>
</dbReference>
<reference evidence="4 5" key="2">
    <citation type="journal article" date="2017" name="Genome Biol.">
        <title>New reference genome sequences of hot pepper reveal the massive evolution of plant disease-resistance genes by retroduplication.</title>
        <authorList>
            <person name="Kim S."/>
            <person name="Park J."/>
            <person name="Yeom S.I."/>
            <person name="Kim Y.M."/>
            <person name="Seo E."/>
            <person name="Kim K.T."/>
            <person name="Kim M.S."/>
            <person name="Lee J.M."/>
            <person name="Cheong K."/>
            <person name="Shin H.S."/>
            <person name="Kim S.B."/>
            <person name="Han K."/>
            <person name="Lee J."/>
            <person name="Park M."/>
            <person name="Lee H.A."/>
            <person name="Lee H.Y."/>
            <person name="Lee Y."/>
            <person name="Oh S."/>
            <person name="Lee J.H."/>
            <person name="Choi E."/>
            <person name="Choi E."/>
            <person name="Lee S.E."/>
            <person name="Jeon J."/>
            <person name="Kim H."/>
            <person name="Choi G."/>
            <person name="Song H."/>
            <person name="Lee J."/>
            <person name="Lee S.C."/>
            <person name="Kwon J.K."/>
            <person name="Lee H.Y."/>
            <person name="Koo N."/>
            <person name="Hong Y."/>
            <person name="Kim R.W."/>
            <person name="Kang W.H."/>
            <person name="Huh J.H."/>
            <person name="Kang B.C."/>
            <person name="Yang T.J."/>
            <person name="Lee Y.H."/>
            <person name="Bennetzen J.L."/>
            <person name="Choi D."/>
        </authorList>
    </citation>
    <scope>NUCLEOTIDE SEQUENCE [LARGE SCALE GENOMIC DNA]</scope>
    <source>
        <strain evidence="5">cv. CM334</strain>
    </source>
</reference>
<sequence length="743" mass="82808">MDISEKKSIPQEVEDYYVAPIVSSYNDELLRSLFNCVDRVCAAHQFIQPPTVPTIVLVGDRCSGKSSLVASLIGIKLPRFCTRLPVLIKLQNHQSPKLEFSIEFDGMEKSSSRTDHDNDEWSVASEITRATNAIADGIVCNKALTVNLKKNGFPNLTIVDLPGIPTISKYDDQDHTIKETCEQMIMEYITPEDRIILNVLSTSSDSLPNKLESMNMSLKVDEKRERTLVVVTKVDKAPDRFLDELLLDKVTAMGHSYVCVRNNIDSESFKESECAVATLFKLLSIPKTSVGITILARTLMLIQAKITSIDITSKIKDRLVAKLDEDCRSTGARTIVEMLDQYSAELHSIINLENKQGLFLMDEIKYIEERKDSTKKALENLIAKKKDASVNWAREIIEMERLAAGFHTCNYAASCNRLLAQGTSFMEIINNPKNNGTFARDLKEAPHLKNSVKLLEESKNEVSKISTKIHIRSLQLVLSPTGWSSSNPSLRKSFVSCLRCLVCGILAGPSHHIKSKGLVVSNKDIESDIMDQTKNQENESLKQEILRLRQQMIEMHRAWASWLPSPPFNVIDPANTLSFPSQLQAPCSNVADAPQQASEFLPRQKNLNTSATISLAPQHKPITFTTPHVVFDFVVQSSLETSILASRPTVVLPHAVSGSMFDTLGDHCYTFKPTFKLTGPLKFLNKKSSVPEESEKMVGKMKSAESAIGLTGKEDVLYKDWGMSSSVNPPPSLEISKFEERDG</sequence>
<evidence type="ECO:0000256" key="1">
    <source>
        <dbReference type="SAM" id="Coils"/>
    </source>
</evidence>
<dbReference type="GO" id="GO:0005737">
    <property type="term" value="C:cytoplasm"/>
    <property type="evidence" value="ECO:0000318"/>
    <property type="project" value="GO_Central"/>
</dbReference>
<protein>
    <recommendedName>
        <fullName evidence="3">Dynamin-type G domain-containing protein</fullName>
    </recommendedName>
</protein>
<feature type="coiled-coil region" evidence="1">
    <location>
        <begin position="531"/>
        <end position="558"/>
    </location>
</feature>
<reference evidence="4 5" key="1">
    <citation type="journal article" date="2014" name="Nat. Genet.">
        <title>Genome sequence of the hot pepper provides insights into the evolution of pungency in Capsicum species.</title>
        <authorList>
            <person name="Kim S."/>
            <person name="Park M."/>
            <person name="Yeom S.I."/>
            <person name="Kim Y.M."/>
            <person name="Lee J.M."/>
            <person name="Lee H.A."/>
            <person name="Seo E."/>
            <person name="Choi J."/>
            <person name="Cheong K."/>
            <person name="Kim K.T."/>
            <person name="Jung K."/>
            <person name="Lee G.W."/>
            <person name="Oh S.K."/>
            <person name="Bae C."/>
            <person name="Kim S.B."/>
            <person name="Lee H.Y."/>
            <person name="Kim S.Y."/>
            <person name="Kim M.S."/>
            <person name="Kang B.C."/>
            <person name="Jo Y.D."/>
            <person name="Yang H.B."/>
            <person name="Jeong H.J."/>
            <person name="Kang W.H."/>
            <person name="Kwon J.K."/>
            <person name="Shin C."/>
            <person name="Lim J.Y."/>
            <person name="Park J.H."/>
            <person name="Huh J.H."/>
            <person name="Kim J.S."/>
            <person name="Kim B.D."/>
            <person name="Cohen O."/>
            <person name="Paran I."/>
            <person name="Suh M.C."/>
            <person name="Lee S.B."/>
            <person name="Kim Y.K."/>
            <person name="Shin Y."/>
            <person name="Noh S.J."/>
            <person name="Park J."/>
            <person name="Seo Y.S."/>
            <person name="Kwon S.Y."/>
            <person name="Kim H.A."/>
            <person name="Park J.M."/>
            <person name="Kim H.J."/>
            <person name="Choi S.B."/>
            <person name="Bosland P.W."/>
            <person name="Reeves G."/>
            <person name="Jo S.H."/>
            <person name="Lee B.W."/>
            <person name="Cho H.T."/>
            <person name="Choi H.S."/>
            <person name="Lee M.S."/>
            <person name="Yu Y."/>
            <person name="Do Choi Y."/>
            <person name="Park B.S."/>
            <person name="van Deynze A."/>
            <person name="Ashrafi H."/>
            <person name="Hill T."/>
            <person name="Kim W.T."/>
            <person name="Pai H.S."/>
            <person name="Ahn H.K."/>
            <person name="Yeam I."/>
            <person name="Giovannoni J.J."/>
            <person name="Rose J.K."/>
            <person name="Sorensen I."/>
            <person name="Lee S.J."/>
            <person name="Kim R.W."/>
            <person name="Choi I.Y."/>
            <person name="Choi B.S."/>
            <person name="Lim J.S."/>
            <person name="Lee Y.H."/>
            <person name="Choi D."/>
        </authorList>
    </citation>
    <scope>NUCLEOTIDE SEQUENCE [LARGE SCALE GENOMIC DNA]</scope>
    <source>
        <strain evidence="5">cv. CM334</strain>
    </source>
</reference>
<feature type="domain" description="Dynamin-type G" evidence="3">
    <location>
        <begin position="49"/>
        <end position="312"/>
    </location>
</feature>
<dbReference type="GO" id="GO:0008017">
    <property type="term" value="F:microtubule binding"/>
    <property type="evidence" value="ECO:0000318"/>
    <property type="project" value="GO_Central"/>
</dbReference>
<dbReference type="InterPro" id="IPR027417">
    <property type="entry name" value="P-loop_NTPase"/>
</dbReference>
<keyword evidence="1" id="KW-0175">Coiled coil</keyword>
<evidence type="ECO:0000259" key="3">
    <source>
        <dbReference type="PROSITE" id="PS51718"/>
    </source>
</evidence>
<organism evidence="4 5">
    <name type="scientific">Capsicum annuum</name>
    <name type="common">Capsicum pepper</name>
    <dbReference type="NCBI Taxonomy" id="4072"/>
    <lineage>
        <taxon>Eukaryota</taxon>
        <taxon>Viridiplantae</taxon>
        <taxon>Streptophyta</taxon>
        <taxon>Embryophyta</taxon>
        <taxon>Tracheophyta</taxon>
        <taxon>Spermatophyta</taxon>
        <taxon>Magnoliopsida</taxon>
        <taxon>eudicotyledons</taxon>
        <taxon>Gunneridae</taxon>
        <taxon>Pentapetalae</taxon>
        <taxon>asterids</taxon>
        <taxon>lamiids</taxon>
        <taxon>Solanales</taxon>
        <taxon>Solanaceae</taxon>
        <taxon>Solanoideae</taxon>
        <taxon>Capsiceae</taxon>
        <taxon>Capsicum</taxon>
    </lineage>
</organism>
<dbReference type="PROSITE" id="PS51718">
    <property type="entry name" value="G_DYNAMIN_2"/>
    <property type="match status" value="1"/>
</dbReference>
<dbReference type="PANTHER" id="PTHR11566:SF193">
    <property type="entry name" value="DYNAMIN-RELATED PROTEIN 4C-LIKE"/>
    <property type="match status" value="1"/>
</dbReference>
<evidence type="ECO:0000313" key="5">
    <source>
        <dbReference type="Proteomes" id="UP000222542"/>
    </source>
</evidence>
<dbReference type="GO" id="GO:0016020">
    <property type="term" value="C:membrane"/>
    <property type="evidence" value="ECO:0000318"/>
    <property type="project" value="GO_Central"/>
</dbReference>
<dbReference type="InterPro" id="IPR045063">
    <property type="entry name" value="Dynamin_N"/>
</dbReference>
<dbReference type="InterPro" id="IPR030381">
    <property type="entry name" value="G_DYNAMIN_dom"/>
</dbReference>
<dbReference type="GO" id="GO:0005525">
    <property type="term" value="F:GTP binding"/>
    <property type="evidence" value="ECO:0007669"/>
    <property type="project" value="InterPro"/>
</dbReference>
<dbReference type="Proteomes" id="UP000222542">
    <property type="component" value="Unassembled WGS sequence"/>
</dbReference>
<dbReference type="PRINTS" id="PR00195">
    <property type="entry name" value="DYNAMIN"/>
</dbReference>
<dbReference type="Gramene" id="PHT80408">
    <property type="protein sequence ID" value="PHT80408"/>
    <property type="gene ID" value="T459_18460"/>
</dbReference>